<dbReference type="InterPro" id="IPR009241">
    <property type="entry name" value="HigB-like"/>
</dbReference>
<protein>
    <submittedName>
        <fullName evidence="1">Type II toxin-antitoxin system RelE/ParE family toxin</fullName>
    </submittedName>
</protein>
<evidence type="ECO:0000313" key="2">
    <source>
        <dbReference type="Proteomes" id="UP000651852"/>
    </source>
</evidence>
<accession>A0ABR7B3F6</accession>
<dbReference type="Proteomes" id="UP000651852">
    <property type="component" value="Unassembled WGS sequence"/>
</dbReference>
<name>A0ABR7B3F6_9PSED</name>
<dbReference type="RefSeq" id="WP_187522324.1">
    <property type="nucleotide sequence ID" value="NZ_JACONW010000094.1"/>
</dbReference>
<gene>
    <name evidence="1" type="ORF">H8S59_18160</name>
</gene>
<reference evidence="1 2" key="1">
    <citation type="submission" date="2020-08" db="EMBL/GenBank/DDBJ databases">
        <title>Putative novel bacterial strains isolated from necrotic wheat leaf tissues caused by Xanthomonas translucens.</title>
        <authorList>
            <person name="Tambong J.T."/>
        </authorList>
    </citation>
    <scope>NUCLEOTIDE SEQUENCE [LARGE SCALE GENOMIC DNA]</scope>
    <source>
        <strain evidence="1 2">DOAB 1069</strain>
    </source>
</reference>
<proteinExistence type="predicted"/>
<sequence>MPDDTPVLAVRFFCTDAGNEPVREWLSNLTRQHRRLIGIDIKAVQLGWPMGMPVVRKLEAGLWEVRVELGDTIARVLFTVTACEMVLLHGFIKKSQKTPSTDLTTARQRKSRL</sequence>
<comment type="caution">
    <text evidence="1">The sequence shown here is derived from an EMBL/GenBank/DDBJ whole genome shotgun (WGS) entry which is preliminary data.</text>
</comment>
<keyword evidence="2" id="KW-1185">Reference proteome</keyword>
<organism evidence="1 2">
    <name type="scientific">Pseudomonas folii</name>
    <dbReference type="NCBI Taxonomy" id="2762593"/>
    <lineage>
        <taxon>Bacteria</taxon>
        <taxon>Pseudomonadati</taxon>
        <taxon>Pseudomonadota</taxon>
        <taxon>Gammaproteobacteria</taxon>
        <taxon>Pseudomonadales</taxon>
        <taxon>Pseudomonadaceae</taxon>
        <taxon>Pseudomonas</taxon>
    </lineage>
</organism>
<dbReference type="Pfam" id="PF05973">
    <property type="entry name" value="Gp49"/>
    <property type="match status" value="1"/>
</dbReference>
<dbReference type="EMBL" id="JACONW010000094">
    <property type="protein sequence ID" value="MBC3951699.1"/>
    <property type="molecule type" value="Genomic_DNA"/>
</dbReference>
<evidence type="ECO:0000313" key="1">
    <source>
        <dbReference type="EMBL" id="MBC3951699.1"/>
    </source>
</evidence>